<gene>
    <name evidence="1" type="ORF">CPELLU_LOCUS17512</name>
</gene>
<protein>
    <submittedName>
        <fullName evidence="1">8436_t:CDS:1</fullName>
    </submittedName>
</protein>
<feature type="non-terminal residue" evidence="1">
    <location>
        <position position="1"/>
    </location>
</feature>
<sequence>ESDPEINNNFDLKESNSYCSNSNSLEYFIYNLNTSNSNFNRNNLNSESSGFITENNSKMIIVPNDYRKQFKNDNCAK</sequence>
<dbReference type="Proteomes" id="UP000789759">
    <property type="component" value="Unassembled WGS sequence"/>
</dbReference>
<name>A0A9N9P317_9GLOM</name>
<dbReference type="AlphaFoldDB" id="A0A9N9P317"/>
<organism evidence="1 2">
    <name type="scientific">Cetraspora pellucida</name>
    <dbReference type="NCBI Taxonomy" id="1433469"/>
    <lineage>
        <taxon>Eukaryota</taxon>
        <taxon>Fungi</taxon>
        <taxon>Fungi incertae sedis</taxon>
        <taxon>Mucoromycota</taxon>
        <taxon>Glomeromycotina</taxon>
        <taxon>Glomeromycetes</taxon>
        <taxon>Diversisporales</taxon>
        <taxon>Gigasporaceae</taxon>
        <taxon>Cetraspora</taxon>
    </lineage>
</organism>
<reference evidence="1" key="1">
    <citation type="submission" date="2021-06" db="EMBL/GenBank/DDBJ databases">
        <authorList>
            <person name="Kallberg Y."/>
            <person name="Tangrot J."/>
            <person name="Rosling A."/>
        </authorList>
    </citation>
    <scope>NUCLEOTIDE SEQUENCE</scope>
    <source>
        <strain evidence="1">FL966</strain>
    </source>
</reference>
<accession>A0A9N9P317</accession>
<comment type="caution">
    <text evidence="1">The sequence shown here is derived from an EMBL/GenBank/DDBJ whole genome shotgun (WGS) entry which is preliminary data.</text>
</comment>
<evidence type="ECO:0000313" key="2">
    <source>
        <dbReference type="Proteomes" id="UP000789759"/>
    </source>
</evidence>
<dbReference type="EMBL" id="CAJVQA010030026">
    <property type="protein sequence ID" value="CAG8798335.1"/>
    <property type="molecule type" value="Genomic_DNA"/>
</dbReference>
<keyword evidence="2" id="KW-1185">Reference proteome</keyword>
<evidence type="ECO:0000313" key="1">
    <source>
        <dbReference type="EMBL" id="CAG8798335.1"/>
    </source>
</evidence>
<proteinExistence type="predicted"/>